<evidence type="ECO:0000256" key="7">
    <source>
        <dbReference type="ARBA" id="ARBA00023237"/>
    </source>
</evidence>
<evidence type="ECO:0000256" key="6">
    <source>
        <dbReference type="ARBA" id="ARBA00023136"/>
    </source>
</evidence>
<dbReference type="AlphaFoldDB" id="A0A3N0WWA7"/>
<organism evidence="13 14">
    <name type="scientific">Kaistella daneshvariae</name>
    <dbReference type="NCBI Taxonomy" id="2487074"/>
    <lineage>
        <taxon>Bacteria</taxon>
        <taxon>Pseudomonadati</taxon>
        <taxon>Bacteroidota</taxon>
        <taxon>Flavobacteriia</taxon>
        <taxon>Flavobacteriales</taxon>
        <taxon>Weeksellaceae</taxon>
        <taxon>Chryseobacterium group</taxon>
        <taxon>Kaistella</taxon>
    </lineage>
</organism>
<evidence type="ECO:0000256" key="8">
    <source>
        <dbReference type="PROSITE-ProRule" id="PRU01360"/>
    </source>
</evidence>
<evidence type="ECO:0000256" key="3">
    <source>
        <dbReference type="ARBA" id="ARBA00022452"/>
    </source>
</evidence>
<feature type="domain" description="TonB-dependent receptor plug" evidence="12">
    <location>
        <begin position="56"/>
        <end position="162"/>
    </location>
</feature>
<evidence type="ECO:0000256" key="5">
    <source>
        <dbReference type="ARBA" id="ARBA00023077"/>
    </source>
</evidence>
<evidence type="ECO:0000313" key="13">
    <source>
        <dbReference type="EMBL" id="ROI09031.1"/>
    </source>
</evidence>
<dbReference type="InterPro" id="IPR039426">
    <property type="entry name" value="TonB-dep_rcpt-like"/>
</dbReference>
<evidence type="ECO:0000313" key="14">
    <source>
        <dbReference type="Proteomes" id="UP000270224"/>
    </source>
</evidence>
<name>A0A3N0WWA7_9FLAO</name>
<evidence type="ECO:0000259" key="11">
    <source>
        <dbReference type="Pfam" id="PF00593"/>
    </source>
</evidence>
<keyword evidence="4 8" id="KW-0812">Transmembrane</keyword>
<evidence type="ECO:0000256" key="4">
    <source>
        <dbReference type="ARBA" id="ARBA00022692"/>
    </source>
</evidence>
<dbReference type="Gene3D" id="2.170.130.10">
    <property type="entry name" value="TonB-dependent receptor, plug domain"/>
    <property type="match status" value="1"/>
</dbReference>
<comment type="similarity">
    <text evidence="8 9">Belongs to the TonB-dependent receptor family.</text>
</comment>
<feature type="signal peptide" evidence="10">
    <location>
        <begin position="1"/>
        <end position="28"/>
    </location>
</feature>
<sequence length="1003" mass="111446">MKDQRLRSTGVKYSIAVLALLAAPCYYAQKRPANDTLTRQKDIEEVVMIGYGTAKKGDLTGSVATIKGADIAKVPVSNVAEALTGKIAGVKITNTEGSPDSEVSIRVRGGGSLTQDSSPLIIVDGFPVNSMSDIAPSDIENMTVLKDASSTAIYGSRGAYGVILITTKSGKSGKLNVTFNTYSGFKQKAGRIDVLSPQDYLKWQYEYAALDGSPDKYKQYFGEYSDMGKYADVTPIDWQDEIYGRTGTVLSNDISARGGNEKASFNINLARYDEKSIMLGSDLKRENFSVNLKSKPLDKLDLSVTFRHSNTEINGGGTNEQNEVSSADSRLKNAVLYTPFYVPGLTTVDPDDSEDDFLTNPYTSVTDNDRKQERRNYNIQGSIGYKIIKNLQFKSDVGVDFIRYKDYRFYGRSTYYVRNVPVADLQGDPALIMMNREDRKFRNSNTLNYDLKDFLGDEHRLKLLVGEEMLINKRTTLSNVIHGFPSFYTFQNAMDITTLGIPQTVENFSLPDDKLLSFFGRVNYDFRNRYLFTATLRADGSSKFLGDNKWGYFPSMALAWKINEESFLKNASWIDLLKLRISYGEAGNNNIPTGQQVQSFVNSTTGWINNVTNYWSASKILANPDLKWETMVTQNIGLDFDFFKGRLTGSVEAYKNLTTDLLLLFPLPGSGYDGQYQNFGENENKGVETTLSFDAIRKPDFNLNLGLNISFNKNKLNNLGTLDKFRFSSTWIPAIDAEYPLNLGQSIGQIYGYVNAGRYEVSDFNYNATTGVYTLKDGVPGSSVAGTPTPGSLKLKDINGDGKVDLDDRTIIGNANPKFTGGFNIASTFKNFDFSAAFNFTYGNDIYNANKIENTSAAPSAPNGQFRNLSSEMADGLRWTNIDPNTGAIVRDPTALAALNANTTMWSPFMQRFVLSDWAIEDGSFLRLNNVTLGYTLPKNFTNQIGLSKLRVYATANNVFVLTNYSGMDPEVDTRRKTPLTPGVDYSPYPKSRMYVMGLNVNF</sequence>
<keyword evidence="2 8" id="KW-0813">Transport</keyword>
<dbReference type="NCBIfam" id="TIGR04057">
    <property type="entry name" value="SusC_RagA_signa"/>
    <property type="match status" value="1"/>
</dbReference>
<evidence type="ECO:0000256" key="2">
    <source>
        <dbReference type="ARBA" id="ARBA00022448"/>
    </source>
</evidence>
<feature type="chain" id="PRO_5018168786" evidence="10">
    <location>
        <begin position="29"/>
        <end position="1003"/>
    </location>
</feature>
<keyword evidence="3 8" id="KW-1134">Transmembrane beta strand</keyword>
<reference evidence="14" key="2">
    <citation type="submission" date="2018-11" db="EMBL/GenBank/DDBJ databases">
        <title>Proposal to divide the Flavobacteriaceae and reorganize its genera based on Amino Acid Identity values calculated from whole genome sequences.</title>
        <authorList>
            <person name="Nicholson A.C."/>
            <person name="Gulvik C.A."/>
            <person name="Whitney A.M."/>
            <person name="Humrighouse B.W."/>
            <person name="Bell M."/>
            <person name="Holmens B."/>
            <person name="Steigerwalt A."/>
            <person name="Villarma A."/>
            <person name="Sheth M."/>
            <person name="Batra D."/>
            <person name="Pryor J."/>
            <person name="Bernardet J.-F."/>
            <person name="Hugo C."/>
            <person name="Kampfer P."/>
            <person name="Newman J."/>
            <person name="Mcquiston J.R."/>
        </authorList>
    </citation>
    <scope>NUCLEOTIDE SEQUENCE [LARGE SCALE GENOMIC DNA]</scope>
    <source>
        <strain evidence="14">H3056</strain>
    </source>
</reference>
<comment type="subcellular location">
    <subcellularLocation>
        <location evidence="1 8">Cell outer membrane</location>
        <topology evidence="1 8">Multi-pass membrane protein</topology>
    </subcellularLocation>
</comment>
<keyword evidence="6 8" id="KW-0472">Membrane</keyword>
<gene>
    <name evidence="13" type="ORF">EGI11_06335</name>
</gene>
<dbReference type="FunFam" id="2.170.130.10:FF:000008">
    <property type="entry name" value="SusC/RagA family TonB-linked outer membrane protein"/>
    <property type="match status" value="1"/>
</dbReference>
<dbReference type="Proteomes" id="UP000270224">
    <property type="component" value="Unassembled WGS sequence"/>
</dbReference>
<keyword evidence="5 9" id="KW-0798">TonB box</keyword>
<dbReference type="InterPro" id="IPR037066">
    <property type="entry name" value="Plug_dom_sf"/>
</dbReference>
<keyword evidence="10" id="KW-0732">Signal</keyword>
<accession>A0A3N0WWA7</accession>
<feature type="domain" description="TonB-dependent receptor-like beta-barrel" evidence="11">
    <location>
        <begin position="321"/>
        <end position="767"/>
    </location>
</feature>
<evidence type="ECO:0000256" key="10">
    <source>
        <dbReference type="SAM" id="SignalP"/>
    </source>
</evidence>
<dbReference type="SUPFAM" id="SSF56935">
    <property type="entry name" value="Porins"/>
    <property type="match status" value="1"/>
</dbReference>
<dbReference type="InterPro" id="IPR023996">
    <property type="entry name" value="TonB-dep_OMP_SusC/RagA"/>
</dbReference>
<dbReference type="InterPro" id="IPR036942">
    <property type="entry name" value="Beta-barrel_TonB_sf"/>
</dbReference>
<proteinExistence type="inferred from homology"/>
<dbReference type="GO" id="GO:0009279">
    <property type="term" value="C:cell outer membrane"/>
    <property type="evidence" value="ECO:0007669"/>
    <property type="project" value="UniProtKB-SubCell"/>
</dbReference>
<dbReference type="RefSeq" id="WP_123265613.1">
    <property type="nucleotide sequence ID" value="NZ_RJUG01000003.1"/>
</dbReference>
<dbReference type="Pfam" id="PF07715">
    <property type="entry name" value="Plug"/>
    <property type="match status" value="1"/>
</dbReference>
<dbReference type="Pfam" id="PF00593">
    <property type="entry name" value="TonB_dep_Rec_b-barrel"/>
    <property type="match status" value="1"/>
</dbReference>
<dbReference type="NCBIfam" id="TIGR04056">
    <property type="entry name" value="OMP_RagA_SusC"/>
    <property type="match status" value="1"/>
</dbReference>
<dbReference type="InterPro" id="IPR000531">
    <property type="entry name" value="Beta-barrel_TonB"/>
</dbReference>
<evidence type="ECO:0000259" key="12">
    <source>
        <dbReference type="Pfam" id="PF07715"/>
    </source>
</evidence>
<protein>
    <submittedName>
        <fullName evidence="13">TonB-dependent receptor</fullName>
    </submittedName>
</protein>
<keyword evidence="7 8" id="KW-0998">Cell outer membrane</keyword>
<dbReference type="InterPro" id="IPR012910">
    <property type="entry name" value="Plug_dom"/>
</dbReference>
<comment type="caution">
    <text evidence="13">The sequence shown here is derived from an EMBL/GenBank/DDBJ whole genome shotgun (WGS) entry which is preliminary data.</text>
</comment>
<keyword evidence="13" id="KW-0675">Receptor</keyword>
<dbReference type="OrthoDB" id="9768177at2"/>
<dbReference type="EMBL" id="RJUG01000003">
    <property type="protein sequence ID" value="ROI09031.1"/>
    <property type="molecule type" value="Genomic_DNA"/>
</dbReference>
<dbReference type="InterPro" id="IPR023997">
    <property type="entry name" value="TonB-dep_OMP_SusC/RagA_CS"/>
</dbReference>
<dbReference type="PROSITE" id="PS52016">
    <property type="entry name" value="TONB_DEPENDENT_REC_3"/>
    <property type="match status" value="1"/>
</dbReference>
<reference evidence="14" key="1">
    <citation type="submission" date="2018-11" db="EMBL/GenBank/DDBJ databases">
        <title>Proposal to divide the Flavobacteriaceae and reorganize its genera based on Amino Acid Identity values calculated from whole genome sequences.</title>
        <authorList>
            <person name="Nicholson A.C."/>
            <person name="Gulvik C.A."/>
            <person name="Whitney A.M."/>
            <person name="Humrighouse B.W."/>
            <person name="Bell M."/>
            <person name="Holmes B."/>
            <person name="Steigerwalt A."/>
            <person name="Villarma A."/>
            <person name="Sheth M."/>
            <person name="Batra D."/>
            <person name="Pryor J."/>
            <person name="Bernardet J.-F."/>
            <person name="Hugo C."/>
            <person name="Kampfer P."/>
            <person name="Newman J."/>
            <person name="Mcquiston J.R."/>
        </authorList>
    </citation>
    <scope>NUCLEOTIDE SEQUENCE [LARGE SCALE GENOMIC DNA]</scope>
    <source>
        <strain evidence="14">H3056</strain>
    </source>
</reference>
<evidence type="ECO:0000256" key="1">
    <source>
        <dbReference type="ARBA" id="ARBA00004571"/>
    </source>
</evidence>
<dbReference type="Gene3D" id="2.40.170.20">
    <property type="entry name" value="TonB-dependent receptor, beta-barrel domain"/>
    <property type="match status" value="1"/>
</dbReference>
<evidence type="ECO:0000256" key="9">
    <source>
        <dbReference type="RuleBase" id="RU003357"/>
    </source>
</evidence>